<gene>
    <name evidence="7" type="ORF">DS843_13015</name>
</gene>
<sequence>MPSGTCIGRRWSGVMRTDPDTLEVALDGARLAVFRHEPDWAGDPSGIAGSLQWIGCRYGVDGMDGRGLAALLDAVTDSDRGSLLGLFAPGGGAVRGGEFRLKGAGRDIHLSCDAMVEAGGGERPLRITGTVQDISERRRFEETLNDTLRSKQTLLAIIDASPISISVADARLPDAPLVYVNRRFQSLTGYEPADILGRNCRFLQGPGSDPGTVAAIRRAVAQGDRIDTRILNYRKDGTPFVNALMLAPIRDSDGTVTAYIGFQSDVTEEARREEAERQRQRMEVMGRMMGGVAHEINNLLQPITLLTEELSDRHAGDADGPYLDMVLDCARKARRIIGDLLAFSRPAKRATDPVTAGELMAATLPLVCKAVGPGVVLSERIATAGAALTLRADRTAFAQVLLNLAGNAAAAVGGTGTIDVTLDLEPADGTEPRRARITVADAGCGMGPAILERAFEPFFTTKPVGQGTGLGLSVVYGLVKDMGGDITLASTPGVGTVATVFLPEFVPPAA</sequence>
<dbReference type="PANTHER" id="PTHR43065:SF42">
    <property type="entry name" value="TWO-COMPONENT SENSOR PPRA"/>
    <property type="match status" value="1"/>
</dbReference>
<dbReference type="EC" id="2.7.13.3" evidence="2"/>
<dbReference type="SMART" id="SM00387">
    <property type="entry name" value="HATPase_c"/>
    <property type="match status" value="1"/>
</dbReference>
<dbReference type="PROSITE" id="PS50112">
    <property type="entry name" value="PAS"/>
    <property type="match status" value="1"/>
</dbReference>
<dbReference type="Gene3D" id="3.30.450.20">
    <property type="entry name" value="PAS domain"/>
    <property type="match status" value="1"/>
</dbReference>
<comment type="catalytic activity">
    <reaction evidence="1">
        <text>ATP + protein L-histidine = ADP + protein N-phospho-L-histidine.</text>
        <dbReference type="EC" id="2.7.13.3"/>
    </reaction>
</comment>
<protein>
    <recommendedName>
        <fullName evidence="2">histidine kinase</fullName>
        <ecNumber evidence="2">2.7.13.3</ecNumber>
    </recommendedName>
</protein>
<dbReference type="InterPro" id="IPR001610">
    <property type="entry name" value="PAC"/>
</dbReference>
<dbReference type="PRINTS" id="PR00344">
    <property type="entry name" value="BCTRLSENSOR"/>
</dbReference>
<dbReference type="PROSITE" id="PS50113">
    <property type="entry name" value="PAC"/>
    <property type="match status" value="1"/>
</dbReference>
<feature type="domain" description="PAC" evidence="6">
    <location>
        <begin position="224"/>
        <end position="278"/>
    </location>
</feature>
<reference evidence="7 8" key="1">
    <citation type="submission" date="2018-07" db="EMBL/GenBank/DDBJ databases">
        <title>Genome sequence of Azospirillum sp. ATCC 49961.</title>
        <authorList>
            <person name="Sant'Anna F.H."/>
            <person name="Baldani J.I."/>
            <person name="Zilli J.E."/>
            <person name="Reis V.M."/>
            <person name="Hartmann A."/>
            <person name="Cruz L."/>
            <person name="de Souza E.M."/>
            <person name="de Oliveira Pedrosa F."/>
            <person name="Passaglia L.M.P."/>
        </authorList>
    </citation>
    <scope>NUCLEOTIDE SEQUENCE [LARGE SCALE GENOMIC DNA]</scope>
    <source>
        <strain evidence="7 8">ATCC 49961</strain>
    </source>
</reference>
<feature type="domain" description="PAS" evidence="5">
    <location>
        <begin position="150"/>
        <end position="223"/>
    </location>
</feature>
<comment type="caution">
    <text evidence="7">The sequence shown here is derived from an EMBL/GenBank/DDBJ whole genome shotgun (WGS) entry which is preliminary data.</text>
</comment>
<dbReference type="Proteomes" id="UP000480854">
    <property type="component" value="Unassembled WGS sequence"/>
</dbReference>
<dbReference type="Gene3D" id="3.30.565.10">
    <property type="entry name" value="Histidine kinase-like ATPase, C-terminal domain"/>
    <property type="match status" value="1"/>
</dbReference>
<dbReference type="OrthoDB" id="7991996at2"/>
<dbReference type="PANTHER" id="PTHR43065">
    <property type="entry name" value="SENSOR HISTIDINE KINASE"/>
    <property type="match status" value="1"/>
</dbReference>
<evidence type="ECO:0000259" key="4">
    <source>
        <dbReference type="PROSITE" id="PS50109"/>
    </source>
</evidence>
<dbReference type="PROSITE" id="PS50109">
    <property type="entry name" value="HIS_KIN"/>
    <property type="match status" value="1"/>
</dbReference>
<dbReference type="SUPFAM" id="SSF47384">
    <property type="entry name" value="Homodimeric domain of signal transducing histidine kinase"/>
    <property type="match status" value="1"/>
</dbReference>
<proteinExistence type="predicted"/>
<evidence type="ECO:0000313" key="8">
    <source>
        <dbReference type="Proteomes" id="UP000480854"/>
    </source>
</evidence>
<dbReference type="InterPro" id="IPR036097">
    <property type="entry name" value="HisK_dim/P_sf"/>
</dbReference>
<dbReference type="GO" id="GO:0000155">
    <property type="term" value="F:phosphorelay sensor kinase activity"/>
    <property type="evidence" value="ECO:0007669"/>
    <property type="project" value="InterPro"/>
</dbReference>
<dbReference type="CDD" id="cd00082">
    <property type="entry name" value="HisKA"/>
    <property type="match status" value="1"/>
</dbReference>
<feature type="domain" description="Histidine kinase" evidence="4">
    <location>
        <begin position="291"/>
        <end position="506"/>
    </location>
</feature>
<dbReference type="InterPro" id="IPR004358">
    <property type="entry name" value="Sig_transdc_His_kin-like_C"/>
</dbReference>
<evidence type="ECO:0000313" key="7">
    <source>
        <dbReference type="EMBL" id="KAA0680750.1"/>
    </source>
</evidence>
<dbReference type="InterPro" id="IPR003661">
    <property type="entry name" value="HisK_dim/P_dom"/>
</dbReference>
<name>A0A9W7TYB0_9PROT</name>
<evidence type="ECO:0000256" key="2">
    <source>
        <dbReference type="ARBA" id="ARBA00012438"/>
    </source>
</evidence>
<dbReference type="InterPro" id="IPR005467">
    <property type="entry name" value="His_kinase_dom"/>
</dbReference>
<organism evidence="7 8">
    <name type="scientific">Roseomonas genomospecies 6</name>
    <dbReference type="NCBI Taxonomy" id="214106"/>
    <lineage>
        <taxon>Bacteria</taxon>
        <taxon>Pseudomonadati</taxon>
        <taxon>Pseudomonadota</taxon>
        <taxon>Alphaproteobacteria</taxon>
        <taxon>Acetobacterales</taxon>
        <taxon>Roseomonadaceae</taxon>
        <taxon>Roseomonas</taxon>
    </lineage>
</organism>
<dbReference type="SMART" id="SM00388">
    <property type="entry name" value="HisKA"/>
    <property type="match status" value="1"/>
</dbReference>
<keyword evidence="3" id="KW-0597">Phosphoprotein</keyword>
<evidence type="ECO:0000256" key="1">
    <source>
        <dbReference type="ARBA" id="ARBA00000085"/>
    </source>
</evidence>
<dbReference type="EMBL" id="QOKW01000008">
    <property type="protein sequence ID" value="KAA0680750.1"/>
    <property type="molecule type" value="Genomic_DNA"/>
</dbReference>
<keyword evidence="8" id="KW-1185">Reference proteome</keyword>
<dbReference type="InterPro" id="IPR000700">
    <property type="entry name" value="PAS-assoc_C"/>
</dbReference>
<dbReference type="SMART" id="SM00091">
    <property type="entry name" value="PAS"/>
    <property type="match status" value="1"/>
</dbReference>
<dbReference type="Pfam" id="PF00512">
    <property type="entry name" value="HisKA"/>
    <property type="match status" value="1"/>
</dbReference>
<dbReference type="Pfam" id="PF02518">
    <property type="entry name" value="HATPase_c"/>
    <property type="match status" value="1"/>
</dbReference>
<keyword evidence="7" id="KW-0418">Kinase</keyword>
<dbReference type="SMART" id="SM00086">
    <property type="entry name" value="PAC"/>
    <property type="match status" value="2"/>
</dbReference>
<dbReference type="InterPro" id="IPR000014">
    <property type="entry name" value="PAS"/>
</dbReference>
<evidence type="ECO:0000259" key="5">
    <source>
        <dbReference type="PROSITE" id="PS50112"/>
    </source>
</evidence>
<keyword evidence="7" id="KW-0808">Transferase</keyword>
<dbReference type="InterPro" id="IPR035965">
    <property type="entry name" value="PAS-like_dom_sf"/>
</dbReference>
<dbReference type="NCBIfam" id="TIGR00229">
    <property type="entry name" value="sensory_box"/>
    <property type="match status" value="1"/>
</dbReference>
<dbReference type="SUPFAM" id="SSF55874">
    <property type="entry name" value="ATPase domain of HSP90 chaperone/DNA topoisomerase II/histidine kinase"/>
    <property type="match status" value="1"/>
</dbReference>
<dbReference type="AlphaFoldDB" id="A0A9W7TYB0"/>
<dbReference type="SUPFAM" id="SSF55785">
    <property type="entry name" value="PYP-like sensor domain (PAS domain)"/>
    <property type="match status" value="1"/>
</dbReference>
<dbReference type="InterPro" id="IPR036890">
    <property type="entry name" value="HATPase_C_sf"/>
</dbReference>
<evidence type="ECO:0000256" key="3">
    <source>
        <dbReference type="ARBA" id="ARBA00022553"/>
    </source>
</evidence>
<accession>A0A9W7TYB0</accession>
<dbReference type="InterPro" id="IPR003594">
    <property type="entry name" value="HATPase_dom"/>
</dbReference>
<dbReference type="Gene3D" id="1.10.287.130">
    <property type="match status" value="1"/>
</dbReference>
<evidence type="ECO:0000259" key="6">
    <source>
        <dbReference type="PROSITE" id="PS50113"/>
    </source>
</evidence>
<dbReference type="CDD" id="cd00130">
    <property type="entry name" value="PAS"/>
    <property type="match status" value="1"/>
</dbReference>
<dbReference type="Pfam" id="PF13426">
    <property type="entry name" value="PAS_9"/>
    <property type="match status" value="1"/>
</dbReference>